<dbReference type="EnsemblMetazoa" id="HelroT164882">
    <property type="protein sequence ID" value="HelroP164882"/>
    <property type="gene ID" value="HelroG164882"/>
</dbReference>
<dbReference type="HOGENOM" id="CLU_1564580_0_0_1"/>
<gene>
    <name evidence="2" type="primary">20200718</name>
    <name evidence="1" type="ORF">HELRODRAFT_164882</name>
</gene>
<dbReference type="RefSeq" id="XP_009029070.1">
    <property type="nucleotide sequence ID" value="XM_009030822.1"/>
</dbReference>
<reference evidence="2" key="3">
    <citation type="submission" date="2015-06" db="UniProtKB">
        <authorList>
            <consortium name="EnsemblMetazoa"/>
        </authorList>
    </citation>
    <scope>IDENTIFICATION</scope>
</reference>
<dbReference type="GeneID" id="20200718"/>
<evidence type="ECO:0000313" key="3">
    <source>
        <dbReference type="Proteomes" id="UP000015101"/>
    </source>
</evidence>
<dbReference type="EMBL" id="AMQM01001871">
    <property type="status" value="NOT_ANNOTATED_CDS"/>
    <property type="molecule type" value="Genomic_DNA"/>
</dbReference>
<keyword evidence="3" id="KW-1185">Reference proteome</keyword>
<reference evidence="1 3" key="2">
    <citation type="journal article" date="2013" name="Nature">
        <title>Insights into bilaterian evolution from three spiralian genomes.</title>
        <authorList>
            <person name="Simakov O."/>
            <person name="Marletaz F."/>
            <person name="Cho S.J."/>
            <person name="Edsinger-Gonzales E."/>
            <person name="Havlak P."/>
            <person name="Hellsten U."/>
            <person name="Kuo D.H."/>
            <person name="Larsson T."/>
            <person name="Lv J."/>
            <person name="Arendt D."/>
            <person name="Savage R."/>
            <person name="Osoegawa K."/>
            <person name="de Jong P."/>
            <person name="Grimwood J."/>
            <person name="Chapman J.A."/>
            <person name="Shapiro H."/>
            <person name="Aerts A."/>
            <person name="Otillar R.P."/>
            <person name="Terry A.Y."/>
            <person name="Boore J.L."/>
            <person name="Grigoriev I.V."/>
            <person name="Lindberg D.R."/>
            <person name="Seaver E.C."/>
            <person name="Weisblat D.A."/>
            <person name="Putnam N.H."/>
            <person name="Rokhsar D.S."/>
        </authorList>
    </citation>
    <scope>NUCLEOTIDE SEQUENCE</scope>
</reference>
<dbReference type="Proteomes" id="UP000015101">
    <property type="component" value="Unassembled WGS sequence"/>
</dbReference>
<dbReference type="CTD" id="20200718"/>
<evidence type="ECO:0000313" key="2">
    <source>
        <dbReference type="EnsemblMetazoa" id="HelroP164882"/>
    </source>
</evidence>
<organism evidence="2 3">
    <name type="scientific">Helobdella robusta</name>
    <name type="common">Californian leech</name>
    <dbReference type="NCBI Taxonomy" id="6412"/>
    <lineage>
        <taxon>Eukaryota</taxon>
        <taxon>Metazoa</taxon>
        <taxon>Spiralia</taxon>
        <taxon>Lophotrochozoa</taxon>
        <taxon>Annelida</taxon>
        <taxon>Clitellata</taxon>
        <taxon>Hirudinea</taxon>
        <taxon>Rhynchobdellida</taxon>
        <taxon>Glossiphoniidae</taxon>
        <taxon>Helobdella</taxon>
    </lineage>
</organism>
<dbReference type="KEGG" id="hro:HELRODRAFT_164882"/>
<name>T1EVW8_HELRO</name>
<dbReference type="InParanoid" id="T1EVW8"/>
<evidence type="ECO:0000313" key="1">
    <source>
        <dbReference type="EMBL" id="ESN92770.1"/>
    </source>
</evidence>
<sequence>MYKPTCNIQKLPIVRLYSSVVQLISKWQPPRVMKRSSHMVGGRRLTIICTSLERNMIGRHGQRISNEQLAKFGNETCITTTGKDDITQRHNEHNTTTLWYDRHLDGLLKTKHVSSLSKPTKCRPTNPQSSIVSRQKNLRENLSYIFTMQYNISEVGTRKSRYNVRNQNVTT</sequence>
<proteinExistence type="predicted"/>
<protein>
    <submittedName>
        <fullName evidence="1 2">Uncharacterized protein</fullName>
    </submittedName>
</protein>
<accession>T1EVW8</accession>
<reference evidence="3" key="1">
    <citation type="submission" date="2012-12" db="EMBL/GenBank/DDBJ databases">
        <authorList>
            <person name="Hellsten U."/>
            <person name="Grimwood J."/>
            <person name="Chapman J.A."/>
            <person name="Shapiro H."/>
            <person name="Aerts A."/>
            <person name="Otillar R.P."/>
            <person name="Terry A.Y."/>
            <person name="Boore J.L."/>
            <person name="Simakov O."/>
            <person name="Marletaz F."/>
            <person name="Cho S.-J."/>
            <person name="Edsinger-Gonzales E."/>
            <person name="Havlak P."/>
            <person name="Kuo D.-H."/>
            <person name="Larsson T."/>
            <person name="Lv J."/>
            <person name="Arendt D."/>
            <person name="Savage R."/>
            <person name="Osoegawa K."/>
            <person name="de Jong P."/>
            <person name="Lindberg D.R."/>
            <person name="Seaver E.C."/>
            <person name="Weisblat D.A."/>
            <person name="Putnam N.H."/>
            <person name="Grigoriev I.V."/>
            <person name="Rokhsar D.S."/>
        </authorList>
    </citation>
    <scope>NUCLEOTIDE SEQUENCE</scope>
</reference>
<dbReference type="AlphaFoldDB" id="T1EVW8"/>
<dbReference type="EMBL" id="KB097639">
    <property type="protein sequence ID" value="ESN92770.1"/>
    <property type="molecule type" value="Genomic_DNA"/>
</dbReference>